<reference evidence="2 3" key="1">
    <citation type="submission" date="2009-02" db="EMBL/GenBank/DDBJ databases">
        <authorList>
            <person name="Fulton L."/>
            <person name="Clifton S."/>
            <person name="Fulton B."/>
            <person name="Xu J."/>
            <person name="Minx P."/>
            <person name="Pepin K.H."/>
            <person name="Johnson M."/>
            <person name="Bhonagiri V."/>
            <person name="Nash W.E."/>
            <person name="Mardis E.R."/>
            <person name="Wilson R.K."/>
        </authorList>
    </citation>
    <scope>NUCLEOTIDE SEQUENCE [LARGE SCALE GENOMIC DNA]</scope>
    <source>
        <strain evidence="2 3">ATCC 27758</strain>
    </source>
</reference>
<keyword evidence="1" id="KW-1133">Transmembrane helix</keyword>
<keyword evidence="1" id="KW-0472">Membrane</keyword>
<organism evidence="2 3">
    <name type="scientific">Coprococcus comes ATCC 27758</name>
    <dbReference type="NCBI Taxonomy" id="470146"/>
    <lineage>
        <taxon>Bacteria</taxon>
        <taxon>Bacillati</taxon>
        <taxon>Bacillota</taxon>
        <taxon>Clostridia</taxon>
        <taxon>Lachnospirales</taxon>
        <taxon>Lachnospiraceae</taxon>
        <taxon>Coprococcus</taxon>
    </lineage>
</organism>
<dbReference type="EMBL" id="ABVR01000043">
    <property type="protein sequence ID" value="EEG88525.1"/>
    <property type="molecule type" value="Genomic_DNA"/>
</dbReference>
<sequence>MTMGKYRTFYTICPKTLAKILPISFTFLLFHAMIAIEYFSYIRKNFFVNSGGNVNENTWLLQR</sequence>
<protein>
    <submittedName>
        <fullName evidence="2">Uncharacterized protein</fullName>
    </submittedName>
</protein>
<evidence type="ECO:0000313" key="3">
    <source>
        <dbReference type="Proteomes" id="UP000003793"/>
    </source>
</evidence>
<evidence type="ECO:0000256" key="1">
    <source>
        <dbReference type="SAM" id="Phobius"/>
    </source>
</evidence>
<evidence type="ECO:0000313" key="2">
    <source>
        <dbReference type="EMBL" id="EEG88525.1"/>
    </source>
</evidence>
<comment type="caution">
    <text evidence="2">The sequence shown here is derived from an EMBL/GenBank/DDBJ whole genome shotgun (WGS) entry which is preliminary data.</text>
</comment>
<keyword evidence="1" id="KW-0812">Transmembrane</keyword>
<proteinExistence type="predicted"/>
<name>C0BDH9_9FIRM</name>
<dbReference type="Proteomes" id="UP000003793">
    <property type="component" value="Unassembled WGS sequence"/>
</dbReference>
<dbReference type="HOGENOM" id="CLU_2878159_0_0_9"/>
<dbReference type="AlphaFoldDB" id="C0BDH9"/>
<gene>
    <name evidence="2" type="ORF">COPCOM_03233</name>
</gene>
<reference evidence="2 3" key="2">
    <citation type="submission" date="2009-03" db="EMBL/GenBank/DDBJ databases">
        <title>Draft genome sequence of Coprococcus comes (ATCC 27758).</title>
        <authorList>
            <person name="Sudarsanam P."/>
            <person name="Ley R."/>
            <person name="Guruge J."/>
            <person name="Turnbaugh P.J."/>
            <person name="Mahowald M."/>
            <person name="Liep D."/>
            <person name="Gordon J."/>
        </authorList>
    </citation>
    <scope>NUCLEOTIDE SEQUENCE [LARGE SCALE GENOMIC DNA]</scope>
    <source>
        <strain evidence="2 3">ATCC 27758</strain>
    </source>
</reference>
<feature type="transmembrane region" description="Helical" evidence="1">
    <location>
        <begin position="20"/>
        <end position="39"/>
    </location>
</feature>
<accession>C0BDH9</accession>